<dbReference type="InterPro" id="IPR000182">
    <property type="entry name" value="GNAT_dom"/>
</dbReference>
<dbReference type="PANTHER" id="PTHR43877:SF2">
    <property type="entry name" value="AMINOALKYLPHOSPHONATE N-ACETYLTRANSFERASE-RELATED"/>
    <property type="match status" value="1"/>
</dbReference>
<feature type="domain" description="N-acetyltransferase" evidence="3">
    <location>
        <begin position="26"/>
        <end position="173"/>
    </location>
</feature>
<keyword evidence="1" id="KW-0808">Transferase</keyword>
<evidence type="ECO:0000313" key="5">
    <source>
        <dbReference type="Proteomes" id="UP001220022"/>
    </source>
</evidence>
<evidence type="ECO:0000256" key="2">
    <source>
        <dbReference type="ARBA" id="ARBA00023315"/>
    </source>
</evidence>
<dbReference type="CDD" id="cd04301">
    <property type="entry name" value="NAT_SF"/>
    <property type="match status" value="1"/>
</dbReference>
<evidence type="ECO:0000313" key="4">
    <source>
        <dbReference type="EMBL" id="MDF2258269.1"/>
    </source>
</evidence>
<dbReference type="InterPro" id="IPR016181">
    <property type="entry name" value="Acyl_CoA_acyltransferase"/>
</dbReference>
<gene>
    <name evidence="4" type="ORF">P2L57_21865</name>
</gene>
<name>A0ABT5Z397_9ACTN</name>
<organism evidence="4 5">
    <name type="scientific">Streptantibioticus ferralitis</name>
    <dbReference type="NCBI Taxonomy" id="236510"/>
    <lineage>
        <taxon>Bacteria</taxon>
        <taxon>Bacillati</taxon>
        <taxon>Actinomycetota</taxon>
        <taxon>Actinomycetes</taxon>
        <taxon>Kitasatosporales</taxon>
        <taxon>Streptomycetaceae</taxon>
        <taxon>Streptantibioticus</taxon>
    </lineage>
</organism>
<dbReference type="RefSeq" id="WP_275817121.1">
    <property type="nucleotide sequence ID" value="NZ_BAAANM010000038.1"/>
</dbReference>
<keyword evidence="2" id="KW-0012">Acyltransferase</keyword>
<dbReference type="PROSITE" id="PS51186">
    <property type="entry name" value="GNAT"/>
    <property type="match status" value="1"/>
</dbReference>
<dbReference type="Pfam" id="PF00583">
    <property type="entry name" value="Acetyltransf_1"/>
    <property type="match status" value="1"/>
</dbReference>
<accession>A0ABT5Z397</accession>
<dbReference type="InterPro" id="IPR050832">
    <property type="entry name" value="Bact_Acetyltransf"/>
</dbReference>
<dbReference type="SUPFAM" id="SSF55729">
    <property type="entry name" value="Acyl-CoA N-acyltransferases (Nat)"/>
    <property type="match status" value="1"/>
</dbReference>
<evidence type="ECO:0000256" key="1">
    <source>
        <dbReference type="ARBA" id="ARBA00022679"/>
    </source>
</evidence>
<reference evidence="4 5" key="1">
    <citation type="submission" date="2023-03" db="EMBL/GenBank/DDBJ databases">
        <title>Draft genome sequence of type strain Streptomyces ferralitis JCM 14344.</title>
        <authorList>
            <person name="Klaysubun C."/>
            <person name="Duangmal K."/>
        </authorList>
    </citation>
    <scope>NUCLEOTIDE SEQUENCE [LARGE SCALE GENOMIC DNA]</scope>
    <source>
        <strain evidence="4 5">JCM 14344</strain>
    </source>
</reference>
<protein>
    <submittedName>
        <fullName evidence="4">GNAT family N-acetyltransferase</fullName>
    </submittedName>
</protein>
<evidence type="ECO:0000259" key="3">
    <source>
        <dbReference type="PROSITE" id="PS51186"/>
    </source>
</evidence>
<keyword evidence="5" id="KW-1185">Reference proteome</keyword>
<dbReference type="Gene3D" id="3.40.630.30">
    <property type="match status" value="1"/>
</dbReference>
<comment type="caution">
    <text evidence="4">The sequence shown here is derived from an EMBL/GenBank/DDBJ whole genome shotgun (WGS) entry which is preliminary data.</text>
</comment>
<proteinExistence type="predicted"/>
<dbReference type="Proteomes" id="UP001220022">
    <property type="component" value="Unassembled WGS sequence"/>
</dbReference>
<dbReference type="EMBL" id="JARHTQ010000014">
    <property type="protein sequence ID" value="MDF2258269.1"/>
    <property type="molecule type" value="Genomic_DNA"/>
</dbReference>
<dbReference type="PANTHER" id="PTHR43877">
    <property type="entry name" value="AMINOALKYLPHOSPHONATE N-ACETYLTRANSFERASE-RELATED-RELATED"/>
    <property type="match status" value="1"/>
</dbReference>
<sequence>MTALERPADRLWSIAPEPVDGTTATALLREYYTDIVHRYYRVHRGRDAGQAEIDVALADEPSGHLAPPTGEFLIARHDGEVAGCAGVHLLAPGTAELSRVFIRPGSRRHGGGILLITAAERVARQTLGAALLRLDTRHDLVEARALYARLGYAEIPAYNNSPYAQHWFEKPLG</sequence>